<keyword evidence="10" id="KW-0067">ATP-binding</keyword>
<dbReference type="PRINTS" id="PR00344">
    <property type="entry name" value="BCTRLSENSOR"/>
</dbReference>
<evidence type="ECO:0000256" key="13">
    <source>
        <dbReference type="ARBA" id="ARBA00023136"/>
    </source>
</evidence>
<dbReference type="PANTHER" id="PTHR45453">
    <property type="entry name" value="PHOSPHATE REGULON SENSOR PROTEIN PHOR"/>
    <property type="match status" value="1"/>
</dbReference>
<dbReference type="RefSeq" id="WP_004616229.1">
    <property type="nucleotide sequence ID" value="NZ_ACXX02000001.1"/>
</dbReference>
<protein>
    <recommendedName>
        <fullName evidence="3">histidine kinase</fullName>
        <ecNumber evidence="3">2.7.13.3</ecNumber>
    </recommendedName>
</protein>
<dbReference type="InterPro" id="IPR005467">
    <property type="entry name" value="His_kinase_dom"/>
</dbReference>
<dbReference type="InterPro" id="IPR036097">
    <property type="entry name" value="HisK_dim/P_sf"/>
</dbReference>
<evidence type="ECO:0000256" key="6">
    <source>
        <dbReference type="ARBA" id="ARBA00022679"/>
    </source>
</evidence>
<feature type="domain" description="Histidine kinase" evidence="14">
    <location>
        <begin position="91"/>
        <end position="309"/>
    </location>
</feature>
<evidence type="ECO:0000256" key="5">
    <source>
        <dbReference type="ARBA" id="ARBA00022553"/>
    </source>
</evidence>
<evidence type="ECO:0000256" key="4">
    <source>
        <dbReference type="ARBA" id="ARBA00022475"/>
    </source>
</evidence>
<comment type="catalytic activity">
    <reaction evidence="1">
        <text>ATP + protein L-histidine = ADP + protein N-phospho-L-histidine.</text>
        <dbReference type="EC" id="2.7.13.3"/>
    </reaction>
</comment>
<evidence type="ECO:0000256" key="12">
    <source>
        <dbReference type="ARBA" id="ARBA00023012"/>
    </source>
</evidence>
<dbReference type="InterPro" id="IPR003594">
    <property type="entry name" value="HATPase_dom"/>
</dbReference>
<accession>F1T7P3</accession>
<dbReference type="InterPro" id="IPR003661">
    <property type="entry name" value="HisK_dim/P_dom"/>
</dbReference>
<dbReference type="GO" id="GO:0016036">
    <property type="term" value="P:cellular response to phosphate starvation"/>
    <property type="evidence" value="ECO:0007669"/>
    <property type="project" value="TreeGrafter"/>
</dbReference>
<reference evidence="15" key="1">
    <citation type="submission" date="2009-07" db="EMBL/GenBank/DDBJ databases">
        <authorList>
            <consortium name="US DOE Joint Genome Institute (JGI-PGF)"/>
            <person name="Lucas S."/>
            <person name="Copeland A."/>
            <person name="Lapidus A."/>
            <person name="Glavina del Rio T."/>
            <person name="Tice H."/>
            <person name="Bruce D."/>
            <person name="Goodwin L."/>
            <person name="Pitluck S."/>
            <person name="Larimer F."/>
            <person name="Land M.L."/>
            <person name="Mouttaki H."/>
            <person name="He Z."/>
            <person name="Zhou J."/>
            <person name="Hemme C.L."/>
        </authorList>
    </citation>
    <scope>NUCLEOTIDE SEQUENCE</scope>
    <source>
        <strain evidence="15">DSM 2782</strain>
    </source>
</reference>
<dbReference type="eggNOG" id="COG2205">
    <property type="taxonomic scope" value="Bacteria"/>
</dbReference>
<keyword evidence="9 15" id="KW-0418">Kinase</keyword>
<dbReference type="SMART" id="SM00387">
    <property type="entry name" value="HATPase_c"/>
    <property type="match status" value="1"/>
</dbReference>
<evidence type="ECO:0000256" key="9">
    <source>
        <dbReference type="ARBA" id="ARBA00022777"/>
    </source>
</evidence>
<keyword evidence="5" id="KW-0597">Phosphoprotein</keyword>
<dbReference type="EMBL" id="ACXX02000001">
    <property type="protein sequence ID" value="EGD49491.1"/>
    <property type="molecule type" value="Genomic_DNA"/>
</dbReference>
<proteinExistence type="predicted"/>
<organism evidence="15 16">
    <name type="scientific">Ruminiclostridium papyrosolvens DSM 2782</name>
    <dbReference type="NCBI Taxonomy" id="588581"/>
    <lineage>
        <taxon>Bacteria</taxon>
        <taxon>Bacillati</taxon>
        <taxon>Bacillota</taxon>
        <taxon>Clostridia</taxon>
        <taxon>Eubacteriales</taxon>
        <taxon>Oscillospiraceae</taxon>
        <taxon>Ruminiclostridium</taxon>
    </lineage>
</organism>
<evidence type="ECO:0000256" key="8">
    <source>
        <dbReference type="ARBA" id="ARBA00022741"/>
    </source>
</evidence>
<evidence type="ECO:0000256" key="3">
    <source>
        <dbReference type="ARBA" id="ARBA00012438"/>
    </source>
</evidence>
<evidence type="ECO:0000313" key="15">
    <source>
        <dbReference type="EMBL" id="EGD49491.1"/>
    </source>
</evidence>
<dbReference type="AlphaFoldDB" id="F1T7P3"/>
<evidence type="ECO:0000256" key="11">
    <source>
        <dbReference type="ARBA" id="ARBA00022989"/>
    </source>
</evidence>
<keyword evidence="8" id="KW-0547">Nucleotide-binding</keyword>
<reference evidence="15" key="2">
    <citation type="submission" date="2011-01" db="EMBL/GenBank/DDBJ databases">
        <title>The Non-contiguous Finished genome of Clostridium papyrosolvens.</title>
        <authorList>
            <person name="Lucas S."/>
            <person name="Copeland A."/>
            <person name="Lapidus A."/>
            <person name="Cheng J.-F."/>
            <person name="Goodwin L."/>
            <person name="Pitluck S."/>
            <person name="Misra M."/>
            <person name="Chertkov O."/>
            <person name="Detter J.C."/>
            <person name="Han C."/>
            <person name="Tapia R."/>
            <person name="Land M."/>
            <person name="Hauser L."/>
            <person name="Kyrpides N."/>
            <person name="Ivanova N."/>
            <person name="Pagani I."/>
            <person name="Mouttaki H."/>
            <person name="He Z."/>
            <person name="Zhou J."/>
            <person name="Hemme C.L."/>
            <person name="Woyke T."/>
        </authorList>
    </citation>
    <scope>NUCLEOTIDE SEQUENCE [LARGE SCALE GENOMIC DNA]</scope>
    <source>
        <strain evidence="15">DSM 2782</strain>
    </source>
</reference>
<dbReference type="InterPro" id="IPR004358">
    <property type="entry name" value="Sig_transdc_His_kin-like_C"/>
</dbReference>
<dbReference type="Gene3D" id="1.10.287.130">
    <property type="match status" value="1"/>
</dbReference>
<dbReference type="InterPro" id="IPR050351">
    <property type="entry name" value="BphY/WalK/GraS-like"/>
</dbReference>
<evidence type="ECO:0000313" key="16">
    <source>
        <dbReference type="Proteomes" id="UP000003860"/>
    </source>
</evidence>
<comment type="subcellular location">
    <subcellularLocation>
        <location evidence="2">Cell membrane</location>
    </subcellularLocation>
</comment>
<keyword evidence="16" id="KW-1185">Reference proteome</keyword>
<dbReference type="PROSITE" id="PS50109">
    <property type="entry name" value="HIS_KIN"/>
    <property type="match status" value="1"/>
</dbReference>
<dbReference type="FunFam" id="3.30.565.10:FF:000013">
    <property type="entry name" value="Two-component sensor histidine kinase"/>
    <property type="match status" value="1"/>
</dbReference>
<dbReference type="SMART" id="SM00388">
    <property type="entry name" value="HisKA"/>
    <property type="match status" value="1"/>
</dbReference>
<dbReference type="SUPFAM" id="SSF47384">
    <property type="entry name" value="Homodimeric domain of signal transducing histidine kinase"/>
    <property type="match status" value="1"/>
</dbReference>
<dbReference type="FunFam" id="1.10.287.130:FF:000008">
    <property type="entry name" value="Two-component sensor histidine kinase"/>
    <property type="match status" value="1"/>
</dbReference>
<keyword evidence="4" id="KW-1003">Cell membrane</keyword>
<dbReference type="SUPFAM" id="SSF55874">
    <property type="entry name" value="ATPase domain of HSP90 chaperone/DNA topoisomerase II/histidine kinase"/>
    <property type="match status" value="1"/>
</dbReference>
<dbReference type="GO" id="GO:0005524">
    <property type="term" value="F:ATP binding"/>
    <property type="evidence" value="ECO:0007669"/>
    <property type="project" value="UniProtKB-KW"/>
</dbReference>
<dbReference type="OrthoDB" id="335833at2"/>
<evidence type="ECO:0000259" key="14">
    <source>
        <dbReference type="PROSITE" id="PS50109"/>
    </source>
</evidence>
<sequence length="310" mass="35008">MSILIGIVTLSVLLNIILALRIIVNKKGMSCIGEVLADISNFRSNRRIHMGLKYKSLKDISSQLNILLDKFQRTLDEKQTLEIAHKQLIANISHDIRTPLTSLLGFVEVLQKGDGISSIEQKEYLDIIQTKAQNLYQMIQDFFELSKLESEDTPIRLVKTDLTDLAEEAVAAFYKDFVMNGITPEIQLPKQRVYVLGDRISLQRILNNLVSNALKYGKDGRVIGISLREVSDKVWVDVWDRGKGIPEQDLPLVFNRLYTSEVSRNSSMRGTGLGLAITKQLVEKQNGEIEVSSVLGEKTVFSFSLIKYHI</sequence>
<dbReference type="EC" id="2.7.13.3" evidence="3"/>
<keyword evidence="11" id="KW-1133">Transmembrane helix</keyword>
<dbReference type="STRING" id="588581.Cpap_3927"/>
<dbReference type="GO" id="GO:0004721">
    <property type="term" value="F:phosphoprotein phosphatase activity"/>
    <property type="evidence" value="ECO:0007669"/>
    <property type="project" value="TreeGrafter"/>
</dbReference>
<evidence type="ECO:0000256" key="2">
    <source>
        <dbReference type="ARBA" id="ARBA00004236"/>
    </source>
</evidence>
<comment type="caution">
    <text evidence="15">The sequence shown here is derived from an EMBL/GenBank/DDBJ whole genome shotgun (WGS) entry which is preliminary data.</text>
</comment>
<dbReference type="CDD" id="cd00082">
    <property type="entry name" value="HisKA"/>
    <property type="match status" value="1"/>
</dbReference>
<dbReference type="Gene3D" id="3.30.565.10">
    <property type="entry name" value="Histidine kinase-like ATPase, C-terminal domain"/>
    <property type="match status" value="1"/>
</dbReference>
<keyword evidence="6" id="KW-0808">Transferase</keyword>
<dbReference type="GO" id="GO:0000155">
    <property type="term" value="F:phosphorelay sensor kinase activity"/>
    <property type="evidence" value="ECO:0007669"/>
    <property type="project" value="InterPro"/>
</dbReference>
<evidence type="ECO:0000256" key="10">
    <source>
        <dbReference type="ARBA" id="ARBA00022840"/>
    </source>
</evidence>
<keyword evidence="7" id="KW-0812">Transmembrane</keyword>
<dbReference type="Pfam" id="PF02518">
    <property type="entry name" value="HATPase_c"/>
    <property type="match status" value="1"/>
</dbReference>
<dbReference type="GO" id="GO:0005886">
    <property type="term" value="C:plasma membrane"/>
    <property type="evidence" value="ECO:0007669"/>
    <property type="project" value="UniProtKB-SubCell"/>
</dbReference>
<dbReference type="PANTHER" id="PTHR45453:SF1">
    <property type="entry name" value="PHOSPHATE REGULON SENSOR PROTEIN PHOR"/>
    <property type="match status" value="1"/>
</dbReference>
<dbReference type="Pfam" id="PF00512">
    <property type="entry name" value="HisKA"/>
    <property type="match status" value="1"/>
</dbReference>
<gene>
    <name evidence="15" type="ORF">Cpap_3927</name>
</gene>
<keyword evidence="12" id="KW-0902">Two-component regulatory system</keyword>
<evidence type="ECO:0000256" key="7">
    <source>
        <dbReference type="ARBA" id="ARBA00022692"/>
    </source>
</evidence>
<dbReference type="Proteomes" id="UP000003860">
    <property type="component" value="Unassembled WGS sequence"/>
</dbReference>
<keyword evidence="13" id="KW-0472">Membrane</keyword>
<name>F1T7P3_9FIRM</name>
<dbReference type="InterPro" id="IPR036890">
    <property type="entry name" value="HATPase_C_sf"/>
</dbReference>
<evidence type="ECO:0000256" key="1">
    <source>
        <dbReference type="ARBA" id="ARBA00000085"/>
    </source>
</evidence>